<dbReference type="RefSeq" id="XP_002176682.1">
    <property type="nucleotide sequence ID" value="XM_002176646.1"/>
</dbReference>
<dbReference type="FunFam" id="3.40.50.300:FF:000216">
    <property type="entry name" value="Type VII secretion ATPase EccA"/>
    <property type="match status" value="1"/>
</dbReference>
<dbReference type="PANTHER" id="PTHR43392">
    <property type="entry name" value="AAA-TYPE ATPASE FAMILY PROTEIN / ANKYRIN REPEAT FAMILY PROTEIN"/>
    <property type="match status" value="1"/>
</dbReference>
<evidence type="ECO:0000259" key="6">
    <source>
        <dbReference type="SMART" id="SM00382"/>
    </source>
</evidence>
<keyword evidence="5" id="KW-0732">Signal</keyword>
<feature type="compositionally biased region" description="Gly residues" evidence="4">
    <location>
        <begin position="42"/>
        <end position="61"/>
    </location>
</feature>
<gene>
    <name evidence="7" type="ORF">PHATRDRAFT_42728</name>
</gene>
<name>B7FPB9_PHATC</name>
<dbReference type="InterPro" id="IPR000641">
    <property type="entry name" value="CbxX/CfxQ"/>
</dbReference>
<dbReference type="PaxDb" id="2850-Phatr8950"/>
<dbReference type="InterPro" id="IPR003959">
    <property type="entry name" value="ATPase_AAA_core"/>
</dbReference>
<keyword evidence="3" id="KW-0067">ATP-binding</keyword>
<dbReference type="PRINTS" id="PR00820">
    <property type="entry name" value="CBXXCFQX"/>
</dbReference>
<evidence type="ECO:0000313" key="8">
    <source>
        <dbReference type="Proteomes" id="UP000000759"/>
    </source>
</evidence>
<feature type="region of interest" description="Disordered" evidence="4">
    <location>
        <begin position="42"/>
        <end position="184"/>
    </location>
</feature>
<dbReference type="SMART" id="SM00382">
    <property type="entry name" value="AAA"/>
    <property type="match status" value="1"/>
</dbReference>
<dbReference type="AlphaFoldDB" id="B7FPB9"/>
<dbReference type="EMBL" id="CM000605">
    <property type="protein sequence ID" value="EEC51145.1"/>
    <property type="molecule type" value="Genomic_DNA"/>
</dbReference>
<reference evidence="8" key="2">
    <citation type="submission" date="2008-08" db="EMBL/GenBank/DDBJ databases">
        <authorList>
            <consortium name="Diatom Consortium"/>
            <person name="Grigoriev I."/>
            <person name="Grimwood J."/>
            <person name="Kuo A."/>
            <person name="Otillar R.P."/>
            <person name="Salamov A."/>
            <person name="Detter J.C."/>
            <person name="Lindquist E."/>
            <person name="Shapiro H."/>
            <person name="Lucas S."/>
            <person name="Glavina del Rio T."/>
            <person name="Pitluck S."/>
            <person name="Rokhsar D."/>
            <person name="Bowler C."/>
        </authorList>
    </citation>
    <scope>GENOME REANNOTATION</scope>
    <source>
        <strain evidence="8">CCAP 1055/1</strain>
    </source>
</reference>
<proteinExistence type="inferred from homology"/>
<dbReference type="InterPro" id="IPR003593">
    <property type="entry name" value="AAA+_ATPase"/>
</dbReference>
<dbReference type="PRINTS" id="PR00819">
    <property type="entry name" value="CBXCFQXSUPER"/>
</dbReference>
<dbReference type="Proteomes" id="UP000000759">
    <property type="component" value="Chromosome 1"/>
</dbReference>
<keyword evidence="8" id="KW-1185">Reference proteome</keyword>
<feature type="domain" description="AAA+ ATPase" evidence="6">
    <location>
        <begin position="260"/>
        <end position="399"/>
    </location>
</feature>
<evidence type="ECO:0000256" key="1">
    <source>
        <dbReference type="ARBA" id="ARBA00010378"/>
    </source>
</evidence>
<comment type="similarity">
    <text evidence="1">Belongs to the CbxX/CfxQ family.</text>
</comment>
<dbReference type="KEGG" id="pti:PHATRDRAFT_42728"/>
<protein>
    <recommendedName>
        <fullName evidence="6">AAA+ ATPase domain-containing protein</fullName>
    </recommendedName>
</protein>
<dbReference type="SMR" id="B7FPB9"/>
<evidence type="ECO:0000256" key="2">
    <source>
        <dbReference type="ARBA" id="ARBA00022741"/>
    </source>
</evidence>
<dbReference type="InterPro" id="IPR050773">
    <property type="entry name" value="CbxX/CfxQ_RuBisCO_ESX"/>
</dbReference>
<dbReference type="Gene3D" id="3.40.50.300">
    <property type="entry name" value="P-loop containing nucleotide triphosphate hydrolases"/>
    <property type="match status" value="1"/>
</dbReference>
<evidence type="ECO:0000256" key="4">
    <source>
        <dbReference type="SAM" id="MobiDB-lite"/>
    </source>
</evidence>
<dbReference type="STRING" id="556484.B7FPB9"/>
<keyword evidence="2" id="KW-0547">Nucleotide-binding</keyword>
<dbReference type="Pfam" id="PF17866">
    <property type="entry name" value="AAA_lid_6"/>
    <property type="match status" value="1"/>
</dbReference>
<evidence type="ECO:0000256" key="5">
    <source>
        <dbReference type="SAM" id="SignalP"/>
    </source>
</evidence>
<dbReference type="PANTHER" id="PTHR43392:SF2">
    <property type="entry name" value="AAA-TYPE ATPASE FAMILY PROTEIN _ ANKYRIN REPEAT FAMILY PROTEIN"/>
    <property type="match status" value="1"/>
</dbReference>
<dbReference type="Gene3D" id="1.10.8.60">
    <property type="match status" value="1"/>
</dbReference>
<dbReference type="OMA" id="VMENQQE"/>
<dbReference type="InParanoid" id="B7FPB9"/>
<evidence type="ECO:0000313" key="7">
    <source>
        <dbReference type="EMBL" id="EEC51145.1"/>
    </source>
</evidence>
<dbReference type="HOGENOM" id="CLU_008749_1_3_1"/>
<feature type="compositionally biased region" description="Low complexity" evidence="4">
    <location>
        <begin position="125"/>
        <end position="134"/>
    </location>
</feature>
<dbReference type="GeneID" id="7196122"/>
<dbReference type="OrthoDB" id="2423195at2759"/>
<feature type="compositionally biased region" description="Basic and acidic residues" evidence="4">
    <location>
        <begin position="155"/>
        <end position="184"/>
    </location>
</feature>
<dbReference type="InterPro" id="IPR027417">
    <property type="entry name" value="P-loop_NTPase"/>
</dbReference>
<evidence type="ECO:0000256" key="3">
    <source>
        <dbReference type="ARBA" id="ARBA00022840"/>
    </source>
</evidence>
<organism evidence="7 8">
    <name type="scientific">Phaeodactylum tricornutum (strain CCAP 1055/1)</name>
    <dbReference type="NCBI Taxonomy" id="556484"/>
    <lineage>
        <taxon>Eukaryota</taxon>
        <taxon>Sar</taxon>
        <taxon>Stramenopiles</taxon>
        <taxon>Ochrophyta</taxon>
        <taxon>Bacillariophyta</taxon>
        <taxon>Bacillariophyceae</taxon>
        <taxon>Bacillariophycidae</taxon>
        <taxon>Naviculales</taxon>
        <taxon>Phaeodactylaceae</taxon>
        <taxon>Phaeodactylum</taxon>
    </lineage>
</organism>
<accession>B7FPB9</accession>
<dbReference type="InterPro" id="IPR000470">
    <property type="entry name" value="CbxX/CfqX_mono"/>
</dbReference>
<feature type="signal peptide" evidence="5">
    <location>
        <begin position="1"/>
        <end position="17"/>
    </location>
</feature>
<dbReference type="eggNOG" id="KOG0730">
    <property type="taxonomic scope" value="Eukaryota"/>
</dbReference>
<feature type="chain" id="PRO_5002852494" description="AAA+ ATPase domain-containing protein" evidence="5">
    <location>
        <begin position="18"/>
        <end position="505"/>
    </location>
</feature>
<dbReference type="GO" id="GO:0005524">
    <property type="term" value="F:ATP binding"/>
    <property type="evidence" value="ECO:0007669"/>
    <property type="project" value="UniProtKB-KW"/>
</dbReference>
<dbReference type="SUPFAM" id="SSF52540">
    <property type="entry name" value="P-loop containing nucleoside triphosphate hydrolases"/>
    <property type="match status" value="1"/>
</dbReference>
<dbReference type="Pfam" id="PF00004">
    <property type="entry name" value="AAA"/>
    <property type="match status" value="1"/>
</dbReference>
<dbReference type="CDD" id="cd00009">
    <property type="entry name" value="AAA"/>
    <property type="match status" value="1"/>
</dbReference>
<dbReference type="GO" id="GO:0016887">
    <property type="term" value="F:ATP hydrolysis activity"/>
    <property type="evidence" value="ECO:0007669"/>
    <property type="project" value="InterPro"/>
</dbReference>
<dbReference type="InterPro" id="IPR041627">
    <property type="entry name" value="AAA_lid_6"/>
</dbReference>
<reference evidence="7 8" key="1">
    <citation type="journal article" date="2008" name="Nature">
        <title>The Phaeodactylum genome reveals the evolutionary history of diatom genomes.</title>
        <authorList>
            <person name="Bowler C."/>
            <person name="Allen A.E."/>
            <person name="Badger J.H."/>
            <person name="Grimwood J."/>
            <person name="Jabbari K."/>
            <person name="Kuo A."/>
            <person name="Maheswari U."/>
            <person name="Martens C."/>
            <person name="Maumus F."/>
            <person name="Otillar R.P."/>
            <person name="Rayko E."/>
            <person name="Salamov A."/>
            <person name="Vandepoele K."/>
            <person name="Beszteri B."/>
            <person name="Gruber A."/>
            <person name="Heijde M."/>
            <person name="Katinka M."/>
            <person name="Mock T."/>
            <person name="Valentin K."/>
            <person name="Verret F."/>
            <person name="Berges J.A."/>
            <person name="Brownlee C."/>
            <person name="Cadoret J.P."/>
            <person name="Chiovitti A."/>
            <person name="Choi C.J."/>
            <person name="Coesel S."/>
            <person name="De Martino A."/>
            <person name="Detter J.C."/>
            <person name="Durkin C."/>
            <person name="Falciatore A."/>
            <person name="Fournet J."/>
            <person name="Haruta M."/>
            <person name="Huysman M.J."/>
            <person name="Jenkins B.D."/>
            <person name="Jiroutova K."/>
            <person name="Jorgensen R.E."/>
            <person name="Joubert Y."/>
            <person name="Kaplan A."/>
            <person name="Kroger N."/>
            <person name="Kroth P.G."/>
            <person name="La Roche J."/>
            <person name="Lindquist E."/>
            <person name="Lommer M."/>
            <person name="Martin-Jezequel V."/>
            <person name="Lopez P.J."/>
            <person name="Lucas S."/>
            <person name="Mangogna M."/>
            <person name="McGinnis K."/>
            <person name="Medlin L.K."/>
            <person name="Montsant A."/>
            <person name="Oudot-Le Secq M.P."/>
            <person name="Napoli C."/>
            <person name="Obornik M."/>
            <person name="Parker M.S."/>
            <person name="Petit J.L."/>
            <person name="Porcel B.M."/>
            <person name="Poulsen N."/>
            <person name="Robison M."/>
            <person name="Rychlewski L."/>
            <person name="Rynearson T.A."/>
            <person name="Schmutz J."/>
            <person name="Shapiro H."/>
            <person name="Siaut M."/>
            <person name="Stanley M."/>
            <person name="Sussman M.R."/>
            <person name="Taylor A.R."/>
            <person name="Vardi A."/>
            <person name="von Dassow P."/>
            <person name="Vyverman W."/>
            <person name="Willis A."/>
            <person name="Wyrwicz L.S."/>
            <person name="Rokhsar D.S."/>
            <person name="Weissenbach J."/>
            <person name="Armbrust E.V."/>
            <person name="Green B.R."/>
            <person name="Van de Peer Y."/>
            <person name="Grigoriev I.V."/>
        </authorList>
    </citation>
    <scope>NUCLEOTIDE SEQUENCE [LARGE SCALE GENOMIC DNA]</scope>
    <source>
        <strain evidence="7 8">CCAP 1055/1</strain>
    </source>
</reference>
<sequence length="505" mass="54287">MKFATAVTILSLATASAFVPTTISTSRATCLYSGVPGGWTPGSGGGGGWDDNSSSGGGTGWGAPAAPAPAPAAPSGWGAPPAPAPAPANGGWGAPMGGAAPADNGWGGGGMGAAAPAVAPPAPAPASNEGNANPFGTKSLDWGGNDNDPSSKTVRLRDRLNEVDTERRKNEEEAANRERAAEIRKEERQKKIDYMNNMPDSQPAGTVEEFMFKEGVQDQLDKLDRELVGLVPVKKRVKEIASLLVLDKMRRKLGFETAVPSLHMCFTGAPGTGKTTVAVRMGQILAKMGYSRKGHVVLATRDDLVGQYVGHTAPKTKEMIKKAMGGVLLVDEAYYLYNAANDRDYGQESIEILLNVMENQQEDLVVALAGYKDRMDKFFSYIPGMMSRIGNHIDFPNYSADELVQIASVMARELEYDIDDNAYPVFKAYIEKRMTLPFFSNARTVRNAMDRARMNSAIRTFERFAINGENGGICTVSDLKKIQADDFQVLLDDINNADVSKRIFS</sequence>